<reference evidence="14" key="4">
    <citation type="submission" date="2021-11" db="EMBL/GenBank/DDBJ databases">
        <authorList>
            <person name="Munson-Mcgee J."/>
            <person name="Field E."/>
            <person name="Bateson M."/>
            <person name="Rooney C."/>
            <person name="Stepanauskas R."/>
            <person name="Young M."/>
        </authorList>
    </citation>
    <scope>NUCLEOTIDE SEQUENCE</scope>
    <source>
        <strain evidence="14">SCGC AB-777_F03</strain>
    </source>
</reference>
<dbReference type="CDD" id="cd01335">
    <property type="entry name" value="Radical_SAM"/>
    <property type="match status" value="1"/>
</dbReference>
<dbReference type="InterPro" id="IPR038135">
    <property type="entry name" value="Methylthiotransferase_N_sf"/>
</dbReference>
<dbReference type="Gene3D" id="3.40.50.12160">
    <property type="entry name" value="Methylthiotransferase, N-terminal domain"/>
    <property type="match status" value="1"/>
</dbReference>
<comment type="similarity">
    <text evidence="2 11">Belongs to the methylthiotransferase family. CDKAL1 subfamily.</text>
</comment>
<dbReference type="PANTHER" id="PTHR11918:SF45">
    <property type="entry name" value="THREONYLCARBAMOYLADENOSINE TRNA METHYLTHIOTRANSFERASE"/>
    <property type="match status" value="1"/>
</dbReference>
<evidence type="ECO:0000256" key="3">
    <source>
        <dbReference type="ARBA" id="ARBA00022485"/>
    </source>
</evidence>
<evidence type="ECO:0000256" key="10">
    <source>
        <dbReference type="ARBA" id="ARBA00051661"/>
    </source>
</evidence>
<dbReference type="PANTHER" id="PTHR11918">
    <property type="entry name" value="RADICAL SAM PROTEINS"/>
    <property type="match status" value="1"/>
</dbReference>
<dbReference type="InterPro" id="IPR013848">
    <property type="entry name" value="Methylthiotransferase_N"/>
</dbReference>
<dbReference type="PROSITE" id="PS51449">
    <property type="entry name" value="MTTASE_N"/>
    <property type="match status" value="1"/>
</dbReference>
<sequence length="432" mass="50158">MKFSVITLGCTLNKAEGDIMKNILIKKGYEYTENPDESEILIINTCTVKGPTESKAIKLINKYKDKKLILAGCLVQHQPELFKGYPLIGLDHIDEVDKVLEDYLNGKIDVLIDRKNINKLLLPSVDQHPIKTIILQEGCLWNCLYCATKLARGNAKSYPPEYIYKEVRDAKLKGLKIIYFTGTDLATYGYDLNIDLADLLFGLKDIKGEYYVRIGMANPGILNKFIDKLLESYNNENIFKFFHIPVQSGSNNVLKTMGRGYSIEDFYELVEKIRKRYYEGTIATDIIVGYPTETEEDFRKTLELVENIKFDIINISKYWPRPKTLSYKLYKQLPGHIVKERSRKLKIIFNKYAYERNKEWLNWEGYAVVESKGKYENTWIARNYAYKQIIVKSDKNILGKTIKVKINNITPIDLRGELLEIKEENLLEKTLY</sequence>
<dbReference type="FunFam" id="3.80.30.20:FF:000002">
    <property type="entry name" value="threonylcarbamoyladenosine tRNA methylthiotransferase isoform X2"/>
    <property type="match status" value="1"/>
</dbReference>
<evidence type="ECO:0000259" key="13">
    <source>
        <dbReference type="PROSITE" id="PS51918"/>
    </source>
</evidence>
<keyword evidence="7 11" id="KW-0479">Metal-binding</keyword>
<reference evidence="15" key="1">
    <citation type="journal article" date="2015" name="Appl. Environ. Microbiol.">
        <title>Nanoarchaeota, Their Sulfolobales Host, and Nanoarchaeota Virus Distribution across Yellowstone National Park Hot Springs.</title>
        <authorList>
            <person name="Munson-McGee J.H."/>
            <person name="Field E.K."/>
            <person name="Bateson M."/>
            <person name="Rooney C."/>
            <person name="Stepanauskas R."/>
            <person name="Young M.J."/>
        </authorList>
    </citation>
    <scope>NUCLEOTIDE SEQUENCE [LARGE SCALE GENOMIC DNA]</scope>
    <source>
        <strain evidence="15">SCGC AB-777_F03</strain>
    </source>
</reference>
<dbReference type="InterPro" id="IPR058240">
    <property type="entry name" value="rSAM_sf"/>
</dbReference>
<dbReference type="PROSITE" id="PS51918">
    <property type="entry name" value="RADICAL_SAM"/>
    <property type="match status" value="1"/>
</dbReference>
<name>A0A2T9WM30_NANST</name>
<dbReference type="SFLD" id="SFLDS00029">
    <property type="entry name" value="Radical_SAM"/>
    <property type="match status" value="1"/>
</dbReference>
<dbReference type="Pfam" id="PF04055">
    <property type="entry name" value="Radical_SAM"/>
    <property type="match status" value="1"/>
</dbReference>
<evidence type="ECO:0000256" key="2">
    <source>
        <dbReference type="ARBA" id="ARBA00008616"/>
    </source>
</evidence>
<feature type="domain" description="MTTase N-terminal" evidence="12">
    <location>
        <begin position="1"/>
        <end position="105"/>
    </location>
</feature>
<dbReference type="SUPFAM" id="SSF102114">
    <property type="entry name" value="Radical SAM enzymes"/>
    <property type="match status" value="1"/>
</dbReference>
<dbReference type="Gene3D" id="3.80.30.20">
    <property type="entry name" value="tm_1862 like domain"/>
    <property type="match status" value="1"/>
</dbReference>
<keyword evidence="8 11" id="KW-0408">Iron</keyword>
<evidence type="ECO:0000256" key="4">
    <source>
        <dbReference type="ARBA" id="ARBA00022679"/>
    </source>
</evidence>
<dbReference type="GO" id="GO:0046872">
    <property type="term" value="F:metal ion binding"/>
    <property type="evidence" value="ECO:0007669"/>
    <property type="project" value="UniProtKB-UniRule"/>
</dbReference>
<reference evidence="15" key="2">
    <citation type="submission" date="2017-05" db="EMBL/GenBank/DDBJ databases">
        <authorList>
            <person name="Song R."/>
            <person name="Chenine A.L."/>
            <person name="Ruprecht R.M."/>
        </authorList>
    </citation>
    <scope>NUCLEOTIDE SEQUENCE</scope>
    <source>
        <strain evidence="15">SCGC AB-777_F03</strain>
    </source>
</reference>
<keyword evidence="4 11" id="KW-0808">Transferase</keyword>
<dbReference type="InterPro" id="IPR006466">
    <property type="entry name" value="MiaB-like_arc_euk"/>
</dbReference>
<keyword evidence="3 11" id="KW-0004">4Fe-4S</keyword>
<evidence type="ECO:0000256" key="8">
    <source>
        <dbReference type="ARBA" id="ARBA00023004"/>
    </source>
</evidence>
<comment type="caution">
    <text evidence="15">The sequence shown here is derived from an EMBL/GenBank/DDBJ whole genome shotgun (WGS) entry which is preliminary data.</text>
</comment>
<evidence type="ECO:0000256" key="1">
    <source>
        <dbReference type="ARBA" id="ARBA00002399"/>
    </source>
</evidence>
<dbReference type="GO" id="GO:0051539">
    <property type="term" value="F:4 iron, 4 sulfur cluster binding"/>
    <property type="evidence" value="ECO:0007669"/>
    <property type="project" value="UniProtKB-UniRule"/>
</dbReference>
<dbReference type="Pfam" id="PF00919">
    <property type="entry name" value="UPF0004"/>
    <property type="match status" value="1"/>
</dbReference>
<dbReference type="SMART" id="SM00729">
    <property type="entry name" value="Elp3"/>
    <property type="match status" value="1"/>
</dbReference>
<evidence type="ECO:0000313" key="15">
    <source>
        <dbReference type="EMBL" id="PVU68875.1"/>
    </source>
</evidence>
<dbReference type="SFLD" id="SFLDG01082">
    <property type="entry name" value="B12-binding_domain_containing"/>
    <property type="match status" value="1"/>
</dbReference>
<dbReference type="GO" id="GO:0035598">
    <property type="term" value="F:tRNA (N(6)-L-threonylcarbamoyladenosine(37)-C(2))-methylthiotransferase activity"/>
    <property type="evidence" value="ECO:0007669"/>
    <property type="project" value="UniProtKB-UniRule"/>
</dbReference>
<evidence type="ECO:0000313" key="14">
    <source>
        <dbReference type="EMBL" id="MCC5446879.1"/>
    </source>
</evidence>
<comment type="catalytic activity">
    <reaction evidence="10 11">
        <text>N(6)-L-threonylcarbamoyladenosine(37) in tRNA + (sulfur carrier)-SH + AH2 + 2 S-adenosyl-L-methionine = 2-methylsulfanyl-N(6)-L-threonylcarbamoyladenosine(37) in tRNA + (sulfur carrier)-H + 5'-deoxyadenosine + L-methionine + A + S-adenosyl-L-homocysteine + 2 H(+)</text>
        <dbReference type="Rhea" id="RHEA:37075"/>
        <dbReference type="Rhea" id="RHEA-COMP:10163"/>
        <dbReference type="Rhea" id="RHEA-COMP:11092"/>
        <dbReference type="Rhea" id="RHEA-COMP:14737"/>
        <dbReference type="Rhea" id="RHEA-COMP:14739"/>
        <dbReference type="ChEBI" id="CHEBI:13193"/>
        <dbReference type="ChEBI" id="CHEBI:15378"/>
        <dbReference type="ChEBI" id="CHEBI:17319"/>
        <dbReference type="ChEBI" id="CHEBI:17499"/>
        <dbReference type="ChEBI" id="CHEBI:29917"/>
        <dbReference type="ChEBI" id="CHEBI:57844"/>
        <dbReference type="ChEBI" id="CHEBI:57856"/>
        <dbReference type="ChEBI" id="CHEBI:59789"/>
        <dbReference type="ChEBI" id="CHEBI:64428"/>
        <dbReference type="ChEBI" id="CHEBI:74418"/>
        <dbReference type="ChEBI" id="CHEBI:74420"/>
        <dbReference type="EC" id="2.8.4.5"/>
    </reaction>
</comment>
<evidence type="ECO:0000256" key="7">
    <source>
        <dbReference type="ARBA" id="ARBA00022723"/>
    </source>
</evidence>
<comment type="function">
    <text evidence="1 11">Catalyzes the methylthiolation of N6-threonylcarbamoyladenosine (t(6)A), leading to the formation of 2-methylthio-N6-threonylcarbamoyladenosine (ms(2)t(6)A) at position 37 in tRNAs that read codons beginning with adenine.</text>
</comment>
<keyword evidence="9 11" id="KW-0411">Iron-sulfur</keyword>
<dbReference type="EMBL" id="QEFP02000003">
    <property type="protein sequence ID" value="MCC5446879.1"/>
    <property type="molecule type" value="Genomic_DNA"/>
</dbReference>
<dbReference type="AlphaFoldDB" id="A0A2T9WM30"/>
<comment type="cofactor">
    <cofactor evidence="11">
        <name>[4Fe-4S] cluster</name>
        <dbReference type="ChEBI" id="CHEBI:49883"/>
    </cofactor>
    <text evidence="11">Binds 1 or 2 [4Fe-4S] cluster. One cluster is coordinated with 3 cysteines and an exchangeable S-adenosyl-L-methionine.</text>
</comment>
<dbReference type="InterPro" id="IPR005839">
    <property type="entry name" value="Methylthiotransferase"/>
</dbReference>
<organism evidence="15">
    <name type="scientific">Nanobsidianus stetteri</name>
    <dbReference type="NCBI Taxonomy" id="1294122"/>
    <lineage>
        <taxon>Archaea</taxon>
        <taxon>Nanobdellota</taxon>
        <taxon>Candidatus Nanoarchaeia</taxon>
        <taxon>Nanoarchaeales</taxon>
        <taxon>Nanopusillaceae</taxon>
        <taxon>Candidatus Nanobsidianus</taxon>
    </lineage>
</organism>
<dbReference type="InterPro" id="IPR007197">
    <property type="entry name" value="rSAM"/>
</dbReference>
<dbReference type="RefSeq" id="WP_228615095.1">
    <property type="nucleotide sequence ID" value="NZ_QEFP02000003.1"/>
</dbReference>
<evidence type="ECO:0000256" key="11">
    <source>
        <dbReference type="RuleBase" id="RU368081"/>
    </source>
</evidence>
<evidence type="ECO:0000256" key="9">
    <source>
        <dbReference type="ARBA" id="ARBA00023014"/>
    </source>
</evidence>
<dbReference type="EMBL" id="QEFP01000002">
    <property type="protein sequence ID" value="PVU68875.1"/>
    <property type="molecule type" value="Genomic_DNA"/>
</dbReference>
<dbReference type="InterPro" id="IPR006638">
    <property type="entry name" value="Elp3/MiaA/NifB-like_rSAM"/>
</dbReference>
<accession>A0A2T9WM30</accession>
<evidence type="ECO:0000259" key="12">
    <source>
        <dbReference type="PROSITE" id="PS51449"/>
    </source>
</evidence>
<evidence type="ECO:0000256" key="5">
    <source>
        <dbReference type="ARBA" id="ARBA00022691"/>
    </source>
</evidence>
<proteinExistence type="inferred from homology"/>
<reference evidence="14" key="3">
    <citation type="submission" date="2017-05" db="EMBL/GenBank/DDBJ databases">
        <authorList>
            <person name="Munson-Mcgee J.H."/>
        </authorList>
    </citation>
    <scope>NUCLEOTIDE SEQUENCE</scope>
    <source>
        <strain evidence="14">SCGC AB-777_F03</strain>
    </source>
</reference>
<dbReference type="NCBIfam" id="TIGR00089">
    <property type="entry name" value="MiaB/RimO family radical SAM methylthiotransferase"/>
    <property type="match status" value="1"/>
</dbReference>
<dbReference type="NCBIfam" id="TIGR01578">
    <property type="entry name" value="MiaB-like-B"/>
    <property type="match status" value="1"/>
</dbReference>
<dbReference type="InterPro" id="IPR023404">
    <property type="entry name" value="rSAM_horseshoe"/>
</dbReference>
<keyword evidence="6 11" id="KW-0819">tRNA processing</keyword>
<gene>
    <name evidence="14" type="ORF">DDW03_000465</name>
    <name evidence="15" type="ORF">DDW03_00865</name>
</gene>
<dbReference type="EC" id="2.8.4.5" evidence="11"/>
<keyword evidence="5 11" id="KW-0949">S-adenosyl-L-methionine</keyword>
<protein>
    <recommendedName>
        <fullName evidence="11">tRNA-t(6)A37 methylthiotransferase</fullName>
        <ecNumber evidence="11">2.8.4.5</ecNumber>
    </recommendedName>
</protein>
<dbReference type="Proteomes" id="UP000245509">
    <property type="component" value="Unassembled WGS sequence"/>
</dbReference>
<evidence type="ECO:0000256" key="6">
    <source>
        <dbReference type="ARBA" id="ARBA00022694"/>
    </source>
</evidence>
<feature type="domain" description="Radical SAM core" evidence="13">
    <location>
        <begin position="125"/>
        <end position="355"/>
    </location>
</feature>